<evidence type="ECO:0008006" key="3">
    <source>
        <dbReference type="Google" id="ProtNLM"/>
    </source>
</evidence>
<accession>A0A7W8C098</accession>
<evidence type="ECO:0000313" key="2">
    <source>
        <dbReference type="Proteomes" id="UP000539075"/>
    </source>
</evidence>
<dbReference type="AlphaFoldDB" id="A0A7W8C098"/>
<comment type="caution">
    <text evidence="1">The sequence shown here is derived from an EMBL/GenBank/DDBJ whole genome shotgun (WGS) entry which is preliminary data.</text>
</comment>
<evidence type="ECO:0000313" key="1">
    <source>
        <dbReference type="EMBL" id="MBB5142513.1"/>
    </source>
</evidence>
<reference evidence="1 2" key="1">
    <citation type="submission" date="2020-08" db="EMBL/GenBank/DDBJ databases">
        <title>Genomic Encyclopedia of Type Strains, Phase IV (KMG-IV): sequencing the most valuable type-strain genomes for metagenomic binning, comparative biology and taxonomic classification.</title>
        <authorList>
            <person name="Goeker M."/>
        </authorList>
    </citation>
    <scope>NUCLEOTIDE SEQUENCE [LARGE SCALE GENOMIC DNA]</scope>
    <source>
        <strain evidence="1 2">DSM 11275</strain>
    </source>
</reference>
<keyword evidence="2" id="KW-1185">Reference proteome</keyword>
<dbReference type="RefSeq" id="WP_343060074.1">
    <property type="nucleotide sequence ID" value="NZ_JACHGO010000002.1"/>
</dbReference>
<dbReference type="Proteomes" id="UP000539075">
    <property type="component" value="Unassembled WGS sequence"/>
</dbReference>
<name>A0A7W8C098_9BACT</name>
<organism evidence="1 2">
    <name type="scientific">Desulfovibrio intestinalis</name>
    <dbReference type="NCBI Taxonomy" id="58621"/>
    <lineage>
        <taxon>Bacteria</taxon>
        <taxon>Pseudomonadati</taxon>
        <taxon>Thermodesulfobacteriota</taxon>
        <taxon>Desulfovibrionia</taxon>
        <taxon>Desulfovibrionales</taxon>
        <taxon>Desulfovibrionaceae</taxon>
        <taxon>Desulfovibrio</taxon>
    </lineage>
</organism>
<protein>
    <recommendedName>
        <fullName evidence="3">Cytotoxic translational repressor of toxin-antitoxin stability system</fullName>
    </recommendedName>
</protein>
<dbReference type="EMBL" id="JACHGO010000002">
    <property type="protein sequence ID" value="MBB5142513.1"/>
    <property type="molecule type" value="Genomic_DNA"/>
</dbReference>
<sequence length="154" mass="17283">MLRFAGITPLIAHAPQEFQKVVIAFCQNMEVIFMQISEGNLATKPIVENALQFGTNLQGRVEVAWTVNVTRKAQKQLARLPKTVLETLFALMLDIELGGPVRGDWPNYGKLDARTHHCHLKKGHPTYVAVWEESAGSMKLIEVTYVGTHERAPY</sequence>
<gene>
    <name evidence="1" type="ORF">HNQ38_000592</name>
</gene>
<proteinExistence type="predicted"/>